<dbReference type="GO" id="GO:0016787">
    <property type="term" value="F:hydrolase activity"/>
    <property type="evidence" value="ECO:0007669"/>
    <property type="project" value="UniProtKB-UniRule"/>
</dbReference>
<protein>
    <submittedName>
        <fullName evidence="4">Patatin-like phospholipase</fullName>
    </submittedName>
</protein>
<sequence>MSIVVTIPRPQITTLVLRGDGIKGVGYVGALEVLNEKNLIQKLTTVAGSSAGAITAMFLALGYSQKEIENELTSMDFSKFKDYPNTFFNRITQGFFSGLYGLFGYNHGFYQGKLLHQWLEEKVEKKLRIKNATFQDLQNAIRENKSDNGFKELIVTGTNLQTEKTCFFSAESTPNLAIADAVRISSSIPGFFETVYINSKTGKADYQMNREKAKDPAYAPYVDGGLLDNFPIEYFSDGRYSSSYGINNGINPSVLGLRIDSAFESAAIWNTLPKKLKGWSIWRWLQAIVSSPIEDTNKLNKYGFQVISSDDLNISATDFALSEKGKQGLIQKAKEATAAYFENYIEEAAYEVFTFKTKEEFDYHYEWYKNQLQHYEGLKKFGPIKSDIERKINYLKDVLIPAFDKKAEALMKVENEINPVWPKNITNCLETRLCFFPASPSQTDVPVRASFCKVSSNNLN</sequence>
<keyword evidence="2" id="KW-0378">Hydrolase</keyword>
<dbReference type="Pfam" id="PF01734">
    <property type="entry name" value="Patatin"/>
    <property type="match status" value="1"/>
</dbReference>
<dbReference type="Proteomes" id="UP000254033">
    <property type="component" value="Unassembled WGS sequence"/>
</dbReference>
<feature type="domain" description="PNPLA" evidence="3">
    <location>
        <begin position="15"/>
        <end position="236"/>
    </location>
</feature>
<evidence type="ECO:0000259" key="3">
    <source>
        <dbReference type="PROSITE" id="PS51635"/>
    </source>
</evidence>
<dbReference type="RefSeq" id="WP_115176493.1">
    <property type="nucleotide sequence ID" value="NZ_UGNY01000002.1"/>
</dbReference>
<dbReference type="PANTHER" id="PTHR46394:SF1">
    <property type="entry name" value="PNPLA DOMAIN-CONTAINING PROTEIN"/>
    <property type="match status" value="1"/>
</dbReference>
<dbReference type="CDD" id="cd07207">
    <property type="entry name" value="Pat_ExoU_VipD_like"/>
    <property type="match status" value="1"/>
</dbReference>
<accession>A0A378KKV2</accession>
<dbReference type="AlphaFoldDB" id="A0A378KKV2"/>
<gene>
    <name evidence="4" type="ORF">NCTC11978_03276</name>
</gene>
<evidence type="ECO:0000313" key="4">
    <source>
        <dbReference type="EMBL" id="STX88259.1"/>
    </source>
</evidence>
<dbReference type="InterPro" id="IPR016035">
    <property type="entry name" value="Acyl_Trfase/lysoPLipase"/>
</dbReference>
<evidence type="ECO:0000256" key="1">
    <source>
        <dbReference type="ARBA" id="ARBA00023098"/>
    </source>
</evidence>
<dbReference type="GO" id="GO:0016042">
    <property type="term" value="P:lipid catabolic process"/>
    <property type="evidence" value="ECO:0007669"/>
    <property type="project" value="UniProtKB-UniRule"/>
</dbReference>
<keyword evidence="2" id="KW-0442">Lipid degradation</keyword>
<dbReference type="InterPro" id="IPR002641">
    <property type="entry name" value="PNPLA_dom"/>
</dbReference>
<feature type="short sequence motif" description="GXSXG" evidence="2">
    <location>
        <begin position="48"/>
        <end position="52"/>
    </location>
</feature>
<dbReference type="Gene3D" id="3.40.1090.10">
    <property type="entry name" value="Cytosolic phospholipase A2 catalytic domain"/>
    <property type="match status" value="2"/>
</dbReference>
<feature type="active site" description="Nucleophile" evidence="2">
    <location>
        <position position="50"/>
    </location>
</feature>
<dbReference type="PANTHER" id="PTHR46394">
    <property type="entry name" value="ANNEXIN"/>
    <property type="match status" value="1"/>
</dbReference>
<organism evidence="4 5">
    <name type="scientific">Legionella feeleii</name>
    <dbReference type="NCBI Taxonomy" id="453"/>
    <lineage>
        <taxon>Bacteria</taxon>
        <taxon>Pseudomonadati</taxon>
        <taxon>Pseudomonadota</taxon>
        <taxon>Gammaproteobacteria</taxon>
        <taxon>Legionellales</taxon>
        <taxon>Legionellaceae</taxon>
        <taxon>Legionella</taxon>
    </lineage>
</organism>
<keyword evidence="1 2" id="KW-0443">Lipid metabolism</keyword>
<dbReference type="EMBL" id="UGNY01000002">
    <property type="protein sequence ID" value="STX88259.1"/>
    <property type="molecule type" value="Genomic_DNA"/>
</dbReference>
<dbReference type="InterPro" id="IPR052580">
    <property type="entry name" value="Lipid_Hydrolase"/>
</dbReference>
<evidence type="ECO:0000256" key="2">
    <source>
        <dbReference type="PROSITE-ProRule" id="PRU01161"/>
    </source>
</evidence>
<feature type="active site" description="Proton acceptor" evidence="2">
    <location>
        <position position="223"/>
    </location>
</feature>
<feature type="short sequence motif" description="DGA/G" evidence="2">
    <location>
        <begin position="223"/>
        <end position="225"/>
    </location>
</feature>
<name>A0A378KKV2_9GAMM</name>
<proteinExistence type="predicted"/>
<evidence type="ECO:0000313" key="5">
    <source>
        <dbReference type="Proteomes" id="UP000254033"/>
    </source>
</evidence>
<feature type="short sequence motif" description="GXGXXG" evidence="2">
    <location>
        <begin position="19"/>
        <end position="24"/>
    </location>
</feature>
<reference evidence="4 5" key="1">
    <citation type="submission" date="2018-06" db="EMBL/GenBank/DDBJ databases">
        <authorList>
            <consortium name="Pathogen Informatics"/>
            <person name="Doyle S."/>
        </authorList>
    </citation>
    <scope>NUCLEOTIDE SEQUENCE [LARGE SCALE GENOMIC DNA]</scope>
    <source>
        <strain evidence="4 5">NCTC11978</strain>
    </source>
</reference>
<dbReference type="SUPFAM" id="SSF52151">
    <property type="entry name" value="FabD/lysophospholipase-like"/>
    <property type="match status" value="1"/>
</dbReference>
<dbReference type="PROSITE" id="PS51635">
    <property type="entry name" value="PNPLA"/>
    <property type="match status" value="1"/>
</dbReference>